<name>A0A840RZQ3_9BURK</name>
<protein>
    <recommendedName>
        <fullName evidence="4">PEP-CTERM sorting domain-containing protein</fullName>
    </recommendedName>
</protein>
<sequence>MMKKVIFLLGLALSGQATLASAAIPIFQLAPRTIDTSHLTQSVSSVTTQNLTTIARAGSPNITRIRFEKSALGSRRTSDSSSAPAPHVVFAALAQSHGIWPHIDAATRNSGLAIGGSEVHEKTVSSVSAVDDSLYYFLRNFKRQPPPKPASWTLLLVGLCLTLYQIRRRPMRASIGVYPTQIIAAV</sequence>
<evidence type="ECO:0000256" key="1">
    <source>
        <dbReference type="SAM" id="SignalP"/>
    </source>
</evidence>
<dbReference type="RefSeq" id="WP_168056970.1">
    <property type="nucleotide sequence ID" value="NZ_JAAOZT010000013.1"/>
</dbReference>
<evidence type="ECO:0000313" key="2">
    <source>
        <dbReference type="EMBL" id="MBB5202124.1"/>
    </source>
</evidence>
<accession>A0A840RZQ3</accession>
<reference evidence="2 3" key="1">
    <citation type="submission" date="2020-08" db="EMBL/GenBank/DDBJ databases">
        <title>Genomic Encyclopedia of Type Strains, Phase IV (KMG-IV): sequencing the most valuable type-strain genomes for metagenomic binning, comparative biology and taxonomic classification.</title>
        <authorList>
            <person name="Goeker M."/>
        </authorList>
    </citation>
    <scope>NUCLEOTIDE SEQUENCE [LARGE SCALE GENOMIC DNA]</scope>
    <source>
        <strain evidence="2 3">DSM 23240</strain>
    </source>
</reference>
<dbReference type="EMBL" id="JACHHQ010000011">
    <property type="protein sequence ID" value="MBB5202124.1"/>
    <property type="molecule type" value="Genomic_DNA"/>
</dbReference>
<proteinExistence type="predicted"/>
<evidence type="ECO:0008006" key="4">
    <source>
        <dbReference type="Google" id="ProtNLM"/>
    </source>
</evidence>
<comment type="caution">
    <text evidence="2">The sequence shown here is derived from an EMBL/GenBank/DDBJ whole genome shotgun (WGS) entry which is preliminary data.</text>
</comment>
<evidence type="ECO:0000313" key="3">
    <source>
        <dbReference type="Proteomes" id="UP000571084"/>
    </source>
</evidence>
<keyword evidence="1" id="KW-0732">Signal</keyword>
<keyword evidence="3" id="KW-1185">Reference proteome</keyword>
<dbReference type="AlphaFoldDB" id="A0A840RZQ3"/>
<gene>
    <name evidence="2" type="ORF">HNR39_003988</name>
</gene>
<feature type="signal peptide" evidence="1">
    <location>
        <begin position="1"/>
        <end position="22"/>
    </location>
</feature>
<dbReference type="Proteomes" id="UP000571084">
    <property type="component" value="Unassembled WGS sequence"/>
</dbReference>
<organism evidence="2 3">
    <name type="scientific">Glaciimonas immobilis</name>
    <dbReference type="NCBI Taxonomy" id="728004"/>
    <lineage>
        <taxon>Bacteria</taxon>
        <taxon>Pseudomonadati</taxon>
        <taxon>Pseudomonadota</taxon>
        <taxon>Betaproteobacteria</taxon>
        <taxon>Burkholderiales</taxon>
        <taxon>Oxalobacteraceae</taxon>
        <taxon>Glaciimonas</taxon>
    </lineage>
</organism>
<feature type="chain" id="PRO_5032532674" description="PEP-CTERM sorting domain-containing protein" evidence="1">
    <location>
        <begin position="23"/>
        <end position="186"/>
    </location>
</feature>